<dbReference type="SUPFAM" id="SSF52499">
    <property type="entry name" value="Isochorismatase-like hydrolases"/>
    <property type="match status" value="1"/>
</dbReference>
<dbReference type="Pfam" id="PF00857">
    <property type="entry name" value="Isochorismatase"/>
    <property type="match status" value="1"/>
</dbReference>
<dbReference type="Gene3D" id="3.40.50.850">
    <property type="entry name" value="Isochorismatase-like"/>
    <property type="match status" value="1"/>
</dbReference>
<name>R8BXR7_PHAM7</name>
<dbReference type="InterPro" id="IPR051260">
    <property type="entry name" value="Diverse_substr_monoxygenases"/>
</dbReference>
<evidence type="ECO:0000313" key="6">
    <source>
        <dbReference type="Proteomes" id="UP000014074"/>
    </source>
</evidence>
<accession>R8BXR7</accession>
<feature type="domain" description="Isochorismatase-like" evidence="4">
    <location>
        <begin position="27"/>
        <end position="158"/>
    </location>
</feature>
<organism evidence="5 6">
    <name type="scientific">Phaeoacremonium minimum (strain UCR-PA7)</name>
    <name type="common">Esca disease fungus</name>
    <name type="synonym">Togninia minima</name>
    <dbReference type="NCBI Taxonomy" id="1286976"/>
    <lineage>
        <taxon>Eukaryota</taxon>
        <taxon>Fungi</taxon>
        <taxon>Dikarya</taxon>
        <taxon>Ascomycota</taxon>
        <taxon>Pezizomycotina</taxon>
        <taxon>Sordariomycetes</taxon>
        <taxon>Sordariomycetidae</taxon>
        <taxon>Togniniales</taxon>
        <taxon>Togniniaceae</taxon>
        <taxon>Phaeoacremonium</taxon>
    </lineage>
</organism>
<dbReference type="KEGG" id="tmn:UCRPA7_341"/>
<dbReference type="NCBIfam" id="TIGR03860">
    <property type="entry name" value="FMN_nitrolo"/>
    <property type="match status" value="1"/>
</dbReference>
<comment type="similarity">
    <text evidence="2">Belongs to the NtaA/SnaA/DszA monooxygenase family.</text>
</comment>
<dbReference type="GO" id="GO:0004497">
    <property type="term" value="F:monooxygenase activity"/>
    <property type="evidence" value="ECO:0007669"/>
    <property type="project" value="InterPro"/>
</dbReference>
<dbReference type="OrthoDB" id="5561043at2759"/>
<dbReference type="EMBL" id="KB932800">
    <property type="protein sequence ID" value="EOO04074.1"/>
    <property type="molecule type" value="Genomic_DNA"/>
</dbReference>
<dbReference type="Pfam" id="PF00296">
    <property type="entry name" value="Bac_luciferase"/>
    <property type="match status" value="1"/>
</dbReference>
<evidence type="ECO:0000256" key="1">
    <source>
        <dbReference type="ARBA" id="ARBA00006336"/>
    </source>
</evidence>
<feature type="domain" description="Luciferase-like" evidence="3">
    <location>
        <begin position="193"/>
        <end position="555"/>
    </location>
</feature>
<dbReference type="SUPFAM" id="SSF51679">
    <property type="entry name" value="Bacterial luciferase-like"/>
    <property type="match status" value="1"/>
</dbReference>
<evidence type="ECO:0000259" key="4">
    <source>
        <dbReference type="Pfam" id="PF00857"/>
    </source>
</evidence>
<dbReference type="GeneID" id="19323756"/>
<dbReference type="InterPro" id="IPR036661">
    <property type="entry name" value="Luciferase-like_sf"/>
</dbReference>
<evidence type="ECO:0000256" key="2">
    <source>
        <dbReference type="ARBA" id="ARBA00033748"/>
    </source>
</evidence>
<protein>
    <submittedName>
        <fullName evidence="5">Putative xenobiotic compound family protein</fullName>
    </submittedName>
</protein>
<proteinExistence type="inferred from homology"/>
<dbReference type="Gene3D" id="3.20.20.30">
    <property type="entry name" value="Luciferase-like domain"/>
    <property type="match status" value="1"/>
</dbReference>
<dbReference type="InterPro" id="IPR036380">
    <property type="entry name" value="Isochorismatase-like_sf"/>
</dbReference>
<dbReference type="InterPro" id="IPR000868">
    <property type="entry name" value="Isochorismatase-like_dom"/>
</dbReference>
<dbReference type="InterPro" id="IPR016215">
    <property type="entry name" value="NTA_MOA"/>
</dbReference>
<dbReference type="HOGENOM" id="CLU_420458_0_0_1"/>
<dbReference type="GO" id="GO:0016705">
    <property type="term" value="F:oxidoreductase activity, acting on paired donors, with incorporation or reduction of molecular oxygen"/>
    <property type="evidence" value="ECO:0007669"/>
    <property type="project" value="InterPro"/>
</dbReference>
<dbReference type="PANTHER" id="PTHR30011">
    <property type="entry name" value="ALKANESULFONATE MONOOXYGENASE-RELATED"/>
    <property type="match status" value="1"/>
</dbReference>
<dbReference type="RefSeq" id="XP_007911128.1">
    <property type="nucleotide sequence ID" value="XM_007912937.1"/>
</dbReference>
<comment type="similarity">
    <text evidence="1">Belongs to the isochorismatase family.</text>
</comment>
<keyword evidence="6" id="KW-1185">Reference proteome</keyword>
<dbReference type="PANTHER" id="PTHR30011:SF30">
    <property type="entry name" value="XENOBIOTIC COMPOUND MONOOXYGENASE, DSZA FAMILY (AFU_ORTHOLOGUE AFUA_6G01920)"/>
    <property type="match status" value="1"/>
</dbReference>
<reference evidence="6" key="1">
    <citation type="journal article" date="2013" name="Genome Announc.">
        <title>Draft genome sequence of the ascomycete Phaeoacremonium aleophilum strain UCR-PA7, a causal agent of the esca disease complex in grapevines.</title>
        <authorList>
            <person name="Blanco-Ulate B."/>
            <person name="Rolshausen P."/>
            <person name="Cantu D."/>
        </authorList>
    </citation>
    <scope>NUCLEOTIDE SEQUENCE [LARGE SCALE GENOMIC DNA]</scope>
    <source>
        <strain evidence="6">UCR-PA7</strain>
    </source>
</reference>
<evidence type="ECO:0000259" key="3">
    <source>
        <dbReference type="Pfam" id="PF00296"/>
    </source>
</evidence>
<dbReference type="eggNOG" id="ENOG502QSR6">
    <property type="taxonomic scope" value="Eukaryota"/>
</dbReference>
<gene>
    <name evidence="5" type="ORF">UCRPA7_341</name>
</gene>
<dbReference type="AlphaFoldDB" id="R8BXR7"/>
<dbReference type="Proteomes" id="UP000014074">
    <property type="component" value="Unassembled WGS sequence"/>
</dbReference>
<evidence type="ECO:0000313" key="5">
    <source>
        <dbReference type="EMBL" id="EOO04074.1"/>
    </source>
</evidence>
<sequence>MDNSHRGDEFFANSGFANPMGWGKRPVLLIIDVCKAYWTKRSPLNLSAHQPSATVPVVIQNLLTAARTSGVPVIWTCVEYKTMTDAGLFWLKSKSLDVWQVSDTRGFGDWMEGLEPRDGESVIKKKYPSAFFGTTLATDLVVMGADTVVICGVVGTACGDRSEEIQNSNLFDLNAKYADIFFNSDNPVGDPSDKGTTKDTLEYWTSLAKLAEKGKISFIFLADSYNTHDIYGGSYDPMLRAGAHVATIDPFTIVSAMAAVTKTVGFGLTASTSYLTPYILARNFSSLDHLTNGRVAWNVVTSWSLSAAQALGHDDVVPHDQRYDVAQEYMDLMYKFWESSWGPESVKWDRESRIAFDPAEVKKIEHQGKYFKASTIGPMHPSPQRTPVIFQAGTSKAGREFAAKHAEAIYVGGLVPAQTKGSIADIRAAAAARGRNSQSLKFFVGISCVLGRTLEEAQEKYERAKDNADIIGGLAQFSGYTGIDLSRFPLDDVFELKDAPGDAAVHTFLENFNKATGNTDPWTPRKLGEKMALGGFHPVPIGTAEMVADVFEQWVDEADVDGFNIAYINSPGSQEDIVELLVPELIKRGLMWEKYEAEGGSLRENLYGVKGMKELPTDHYGHKFKYGSNFEGDSIEALKKTSRSHGFCIQVK</sequence>
<dbReference type="InterPro" id="IPR011251">
    <property type="entry name" value="Luciferase-like_dom"/>
</dbReference>